<dbReference type="AlphaFoldDB" id="A0A847RZT5"/>
<protein>
    <recommendedName>
        <fullName evidence="1">Condensation domain-containing protein</fullName>
    </recommendedName>
</protein>
<dbReference type="InterPro" id="IPR023213">
    <property type="entry name" value="CAT-like_dom_sf"/>
</dbReference>
<dbReference type="GO" id="GO:0003824">
    <property type="term" value="F:catalytic activity"/>
    <property type="evidence" value="ECO:0007669"/>
    <property type="project" value="InterPro"/>
</dbReference>
<dbReference type="PANTHER" id="PTHR45527">
    <property type="entry name" value="NONRIBOSOMAL PEPTIDE SYNTHETASE"/>
    <property type="match status" value="1"/>
</dbReference>
<dbReference type="GO" id="GO:0043041">
    <property type="term" value="P:amino acid activation for nonribosomal peptide biosynthetic process"/>
    <property type="evidence" value="ECO:0007669"/>
    <property type="project" value="TreeGrafter"/>
</dbReference>
<feature type="domain" description="Condensation" evidence="1">
    <location>
        <begin position="42"/>
        <end position="468"/>
    </location>
</feature>
<evidence type="ECO:0000313" key="2">
    <source>
        <dbReference type="EMBL" id="NLR68642.1"/>
    </source>
</evidence>
<organism evidence="2 3">
    <name type="scientific">Chitinophaga varians</name>
    <dbReference type="NCBI Taxonomy" id="2202339"/>
    <lineage>
        <taxon>Bacteria</taxon>
        <taxon>Pseudomonadati</taxon>
        <taxon>Bacteroidota</taxon>
        <taxon>Chitinophagia</taxon>
        <taxon>Chitinophagales</taxon>
        <taxon>Chitinophagaceae</taxon>
        <taxon>Chitinophaga</taxon>
    </lineage>
</organism>
<dbReference type="Gene3D" id="3.30.559.10">
    <property type="entry name" value="Chloramphenicol acetyltransferase-like domain"/>
    <property type="match status" value="1"/>
</dbReference>
<dbReference type="PANTHER" id="PTHR45527:SF1">
    <property type="entry name" value="FATTY ACID SYNTHASE"/>
    <property type="match status" value="1"/>
</dbReference>
<keyword evidence="3" id="KW-1185">Reference proteome</keyword>
<dbReference type="Pfam" id="PF00668">
    <property type="entry name" value="Condensation"/>
    <property type="match status" value="1"/>
</dbReference>
<dbReference type="Gene3D" id="3.30.559.30">
    <property type="entry name" value="Nonribosomal peptide synthetase, condensation domain"/>
    <property type="match status" value="1"/>
</dbReference>
<name>A0A847RZT5_9BACT</name>
<reference evidence="2 3" key="1">
    <citation type="submission" date="2020-04" db="EMBL/GenBank/DDBJ databases">
        <authorList>
            <person name="Yin C."/>
        </authorList>
    </citation>
    <scope>NUCLEOTIDE SEQUENCE [LARGE SCALE GENOMIC DNA]</scope>
    <source>
        <strain evidence="2 3">Ae27</strain>
    </source>
</reference>
<dbReference type="GO" id="GO:0005737">
    <property type="term" value="C:cytoplasm"/>
    <property type="evidence" value="ECO:0007669"/>
    <property type="project" value="TreeGrafter"/>
</dbReference>
<gene>
    <name evidence="2" type="ORF">HGH92_30345</name>
</gene>
<dbReference type="SUPFAM" id="SSF52777">
    <property type="entry name" value="CoA-dependent acyltransferases"/>
    <property type="match status" value="2"/>
</dbReference>
<dbReference type="EMBL" id="JABAIA010000004">
    <property type="protein sequence ID" value="NLR68642.1"/>
    <property type="molecule type" value="Genomic_DNA"/>
</dbReference>
<evidence type="ECO:0000259" key="1">
    <source>
        <dbReference type="Pfam" id="PF00668"/>
    </source>
</evidence>
<dbReference type="Proteomes" id="UP000570474">
    <property type="component" value="Unassembled WGS sequence"/>
</dbReference>
<sequence length="473" mass="54846">MSLIPTIITEPSIGQQAYLKHLQTAGPDAIPDYVTISIDMDELHREAVGKTISFFVKRHESLRTVFPLIDDEVKQAVVDYDEQRFGVEYIAVGTSDVFSPAVKEECFERAGRIFSDIQNGPLVKFFVFKETSDGYRFYMLIHHIICDGWSIELIGRELRLLYQFYASGIEPDIAPLSFQLRDYCRKQNEWLRGSRDALERFWKNRVSGYDSLFNINNFYEGYLQRGNEKLLRTETGRENMSIDDLLRTYRHPKALARNSTVSGDRFTNMKMLAGANHCTISSIVYASLYIFLFCYTDKQRILLAALIADRFTQENQLLIGCLLGGVYFPREIAGHCTINDFISETFRDVFANCRNIIPSHEYLHLDAVKLHVSTDIYINYQQEQDRLAPDKEESEEHYEIPGIFYPLDFMITEYTDGLHFKWKYNKLLFEEELIDDMIQCYDDVLDFIAFNGDKTLGEACAYSKTANRSLPEL</sequence>
<dbReference type="InterPro" id="IPR001242">
    <property type="entry name" value="Condensation_dom"/>
</dbReference>
<evidence type="ECO:0000313" key="3">
    <source>
        <dbReference type="Proteomes" id="UP000570474"/>
    </source>
</evidence>
<dbReference type="GO" id="GO:0031177">
    <property type="term" value="F:phosphopantetheine binding"/>
    <property type="evidence" value="ECO:0007669"/>
    <property type="project" value="TreeGrafter"/>
</dbReference>
<comment type="caution">
    <text evidence="2">The sequence shown here is derived from an EMBL/GenBank/DDBJ whole genome shotgun (WGS) entry which is preliminary data.</text>
</comment>
<dbReference type="GO" id="GO:0044550">
    <property type="term" value="P:secondary metabolite biosynthetic process"/>
    <property type="evidence" value="ECO:0007669"/>
    <property type="project" value="TreeGrafter"/>
</dbReference>
<proteinExistence type="predicted"/>
<accession>A0A847RZT5</accession>
<dbReference type="RefSeq" id="WP_168874603.1">
    <property type="nucleotide sequence ID" value="NZ_JABAIA010000004.1"/>
</dbReference>